<organism evidence="2 3">
    <name type="scientific">Janthinobacterium agaricidamnosum NBRC 102515 = DSM 9628</name>
    <dbReference type="NCBI Taxonomy" id="1349767"/>
    <lineage>
        <taxon>Bacteria</taxon>
        <taxon>Pseudomonadati</taxon>
        <taxon>Pseudomonadota</taxon>
        <taxon>Betaproteobacteria</taxon>
        <taxon>Burkholderiales</taxon>
        <taxon>Oxalobacteraceae</taxon>
        <taxon>Janthinobacterium</taxon>
    </lineage>
</organism>
<dbReference type="STRING" id="1349767.GJA_4734"/>
<dbReference type="KEGG" id="jag:GJA_4734"/>
<dbReference type="eggNOG" id="ENOG502ZT9H">
    <property type="taxonomic scope" value="Bacteria"/>
</dbReference>
<name>W0VD83_9BURK</name>
<keyword evidence="1" id="KW-1133">Transmembrane helix</keyword>
<evidence type="ECO:0000313" key="3">
    <source>
        <dbReference type="Proteomes" id="UP000027604"/>
    </source>
</evidence>
<evidence type="ECO:0000256" key="1">
    <source>
        <dbReference type="SAM" id="Phobius"/>
    </source>
</evidence>
<feature type="transmembrane region" description="Helical" evidence="1">
    <location>
        <begin position="31"/>
        <end position="49"/>
    </location>
</feature>
<protein>
    <submittedName>
        <fullName evidence="2">Uncharacterized protein</fullName>
    </submittedName>
</protein>
<accession>W0VD83</accession>
<proteinExistence type="predicted"/>
<gene>
    <name evidence="2" type="ORF">GJA_4734</name>
</gene>
<reference evidence="2 3" key="1">
    <citation type="journal article" date="2015" name="Genome Announc.">
        <title>Genome Sequence of Mushroom Soft-Rot Pathogen Janthinobacterium agaricidamnosum.</title>
        <authorList>
            <person name="Graupner K."/>
            <person name="Lackner G."/>
            <person name="Hertweck C."/>
        </authorList>
    </citation>
    <scope>NUCLEOTIDE SEQUENCE [LARGE SCALE GENOMIC DNA]</scope>
    <source>
        <strain evidence="3">NBRC 102515 / DSM 9628</strain>
    </source>
</reference>
<keyword evidence="3" id="KW-1185">Reference proteome</keyword>
<dbReference type="PATRIC" id="fig|1349767.4.peg.1361"/>
<dbReference type="Proteomes" id="UP000027604">
    <property type="component" value="Chromosome I"/>
</dbReference>
<dbReference type="HOGENOM" id="CLU_2467270_0_0_4"/>
<evidence type="ECO:0000313" key="2">
    <source>
        <dbReference type="EMBL" id="CDG85338.1"/>
    </source>
</evidence>
<dbReference type="AlphaFoldDB" id="W0VD83"/>
<keyword evidence="1" id="KW-0472">Membrane</keyword>
<feature type="transmembrane region" description="Helical" evidence="1">
    <location>
        <begin position="61"/>
        <end position="78"/>
    </location>
</feature>
<dbReference type="EMBL" id="HG322949">
    <property type="protein sequence ID" value="CDG85338.1"/>
    <property type="molecule type" value="Genomic_DNA"/>
</dbReference>
<keyword evidence="1" id="KW-0812">Transmembrane</keyword>
<sequence>MPDINVGQELGLVNDVKEVTGTDRLKFARQILFYLFLTCLLVFGAYILQPDNKGTAEIFELVKVGVLPLVTLVIGFYFPNSNSK</sequence>